<comment type="caution">
    <text evidence="2">The sequence shown here is derived from an EMBL/GenBank/DDBJ whole genome shotgun (WGS) entry which is preliminary data.</text>
</comment>
<keyword evidence="3" id="KW-1185">Reference proteome</keyword>
<feature type="compositionally biased region" description="Polar residues" evidence="1">
    <location>
        <begin position="161"/>
        <end position="173"/>
    </location>
</feature>
<feature type="compositionally biased region" description="Acidic residues" evidence="1">
    <location>
        <begin position="221"/>
        <end position="239"/>
    </location>
</feature>
<evidence type="ECO:0000313" key="3">
    <source>
        <dbReference type="Proteomes" id="UP001140513"/>
    </source>
</evidence>
<feature type="region of interest" description="Disordered" evidence="1">
    <location>
        <begin position="513"/>
        <end position="534"/>
    </location>
</feature>
<reference evidence="2" key="1">
    <citation type="submission" date="2022-10" db="EMBL/GenBank/DDBJ databases">
        <title>Tapping the CABI collections for fungal endophytes: first genome assemblies for Collariella, Neodidymelliopsis, Ascochyta clinopodiicola, Didymella pomorum, Didymosphaeria variabile, Neocosmospora piperis and Neocucurbitaria cava.</title>
        <authorList>
            <person name="Hill R."/>
        </authorList>
    </citation>
    <scope>NUCLEOTIDE SEQUENCE</scope>
    <source>
        <strain evidence="2">IMI 356815</strain>
    </source>
</reference>
<feature type="region of interest" description="Disordered" evidence="1">
    <location>
        <begin position="1"/>
        <end position="239"/>
    </location>
</feature>
<dbReference type="AlphaFoldDB" id="A0A9W8XAS9"/>
<dbReference type="OrthoDB" id="3800095at2759"/>
<feature type="compositionally biased region" description="Basic and acidic residues" evidence="1">
    <location>
        <begin position="174"/>
        <end position="186"/>
    </location>
</feature>
<evidence type="ECO:0000256" key="1">
    <source>
        <dbReference type="SAM" id="MobiDB-lite"/>
    </source>
</evidence>
<feature type="compositionally biased region" description="Polar residues" evidence="1">
    <location>
        <begin position="187"/>
        <end position="200"/>
    </location>
</feature>
<name>A0A9W8XAS9_9PLEO</name>
<sequence length="622" mass="69101">MAPEKHTVSSPHAPDAKRRRDDTKQDPPISPNAAIPVVHRENATIGATIGAHIKPPQSLEEVFALFENRDEDDDEEDDDEDQDVEDDDDDEAAKPVSMSPVVEPPKPVRSFKPPGARDPNAARKDASMNPWRFRKLDYGPLHSKSKNGIPDYTSSKEDRSSMIQHATKTNNLGKNREGQSGDKKDNGSGNPSSIVQTSPNDTDEQRSVEKLVGRSYRLGYDESDSGVNDSDELDNDSGELENVADMTGSLVAPKADSKSSTIEEAAQSTSMEQFAIKVQSDATASNIDIMKQETESSLPSTLTPIIPSAPDWAPFSHKPIYLGEPGHGRFKSRIVFEADTIPHEQHYAETTYGITTSSRMSALEKLMEWRQNFGSKSKDGQLRKAERLIILNEREPSMARNELSRHTDSLMRLGKWLKQFMPDSFVVIKTTIPANAHTKAGRFGAYMEALWQLLANHPFHFFVELEDRSILTMGNASNAHGGMNEELASAINFVNSVEFFRVHGHLMAGGQKPFATMKSKKKQNKTAQSSIDPEREAKNVTAVLPWIPESFARKYYEDCVAFPDQDFGPLEFDQRGTNPDTLMPQEVIRYIASMNRYLFANLGHASQGPPVSMGNSYGSWAI</sequence>
<dbReference type="GeneID" id="80916101"/>
<protein>
    <submittedName>
        <fullName evidence="2">Uncharacterized protein</fullName>
    </submittedName>
</protein>
<dbReference type="Proteomes" id="UP001140513">
    <property type="component" value="Unassembled WGS sequence"/>
</dbReference>
<dbReference type="EMBL" id="JAPEUX010000010">
    <property type="protein sequence ID" value="KAJ4344827.1"/>
    <property type="molecule type" value="Genomic_DNA"/>
</dbReference>
<dbReference type="RefSeq" id="XP_056065279.1">
    <property type="nucleotide sequence ID" value="XM_056221292.1"/>
</dbReference>
<gene>
    <name evidence="2" type="ORF">N0V89_012571</name>
</gene>
<organism evidence="2 3">
    <name type="scientific">Didymosphaeria variabile</name>
    <dbReference type="NCBI Taxonomy" id="1932322"/>
    <lineage>
        <taxon>Eukaryota</taxon>
        <taxon>Fungi</taxon>
        <taxon>Dikarya</taxon>
        <taxon>Ascomycota</taxon>
        <taxon>Pezizomycotina</taxon>
        <taxon>Dothideomycetes</taxon>
        <taxon>Pleosporomycetidae</taxon>
        <taxon>Pleosporales</taxon>
        <taxon>Massarineae</taxon>
        <taxon>Didymosphaeriaceae</taxon>
        <taxon>Didymosphaeria</taxon>
    </lineage>
</organism>
<proteinExistence type="predicted"/>
<accession>A0A9W8XAS9</accession>
<feature type="compositionally biased region" description="Acidic residues" evidence="1">
    <location>
        <begin position="69"/>
        <end position="91"/>
    </location>
</feature>
<evidence type="ECO:0000313" key="2">
    <source>
        <dbReference type="EMBL" id="KAJ4344827.1"/>
    </source>
</evidence>
<feature type="compositionally biased region" description="Basic and acidic residues" evidence="1">
    <location>
        <begin position="14"/>
        <end position="25"/>
    </location>
</feature>
<feature type="compositionally biased region" description="Basic and acidic residues" evidence="1">
    <location>
        <begin position="203"/>
        <end position="212"/>
    </location>
</feature>